<proteinExistence type="predicted"/>
<evidence type="ECO:0000256" key="1">
    <source>
        <dbReference type="SAM" id="MobiDB-lite"/>
    </source>
</evidence>
<organism evidence="3 4">
    <name type="scientific">Mya arenaria</name>
    <name type="common">Soft-shell clam</name>
    <dbReference type="NCBI Taxonomy" id="6604"/>
    <lineage>
        <taxon>Eukaryota</taxon>
        <taxon>Metazoa</taxon>
        <taxon>Spiralia</taxon>
        <taxon>Lophotrochozoa</taxon>
        <taxon>Mollusca</taxon>
        <taxon>Bivalvia</taxon>
        <taxon>Autobranchia</taxon>
        <taxon>Heteroconchia</taxon>
        <taxon>Euheterodonta</taxon>
        <taxon>Imparidentia</taxon>
        <taxon>Neoheterodontei</taxon>
        <taxon>Myida</taxon>
        <taxon>Myoidea</taxon>
        <taxon>Myidae</taxon>
        <taxon>Mya</taxon>
    </lineage>
</organism>
<evidence type="ECO:0000313" key="4">
    <source>
        <dbReference type="Proteomes" id="UP001164746"/>
    </source>
</evidence>
<feature type="domain" description="Mab-21-like nucleotidyltransferase" evidence="2">
    <location>
        <begin position="67"/>
        <end position="226"/>
    </location>
</feature>
<evidence type="ECO:0000259" key="2">
    <source>
        <dbReference type="Pfam" id="PF03281"/>
    </source>
</evidence>
<accession>A0ABY7ERF4</accession>
<dbReference type="Gene3D" id="3.30.460.90">
    <property type="match status" value="1"/>
</dbReference>
<evidence type="ECO:0000313" key="3">
    <source>
        <dbReference type="EMBL" id="WAR11301.1"/>
    </source>
</evidence>
<protein>
    <recommendedName>
        <fullName evidence="2">Mab-21-like nucleotidyltransferase domain-containing protein</fullName>
    </recommendedName>
</protein>
<dbReference type="Proteomes" id="UP001164746">
    <property type="component" value="Chromosome 8"/>
</dbReference>
<keyword evidence="4" id="KW-1185">Reference proteome</keyword>
<dbReference type="Pfam" id="PF03281">
    <property type="entry name" value="Mab-21"/>
    <property type="match status" value="1"/>
</dbReference>
<sequence length="355" mass="40453">MALTFGGISYVDVVQARNIEISQQNWKSSARIVDAVMHLFLKGLRYHASEYNGLVIEQYITQGSARDGLKVIAADEFDTMIFFRISELWKYIDPIRDKKDPSFCRMKVVGLTGSQIQQRFPRLCKERVFIITHSGDIYLSAKAMHEQVFKSIIDKTIAIINSLETAWINEFQLTRKMNPPAINIIVRNHSATRSIAIDFVPAVCIDMQSVKFRGSVRKFPVFAVCKWQGKRDSYCHTWSVKSNSYENALINAARKDERGLFVLNALRSTRHEIDRFYVTDLSARKATKTTTTTRTTRTTTKTVSTTVSNTSTTDTSQKSQSVFLSVVKQSSQNPVKSHTTIFKRNIVPEKQAERN</sequence>
<name>A0ABY7ERF4_MYAAR</name>
<feature type="region of interest" description="Disordered" evidence="1">
    <location>
        <begin position="289"/>
        <end position="314"/>
    </location>
</feature>
<dbReference type="EMBL" id="CP111019">
    <property type="protein sequence ID" value="WAR11301.1"/>
    <property type="molecule type" value="Genomic_DNA"/>
</dbReference>
<gene>
    <name evidence="3" type="ORF">MAR_025481</name>
</gene>
<dbReference type="InterPro" id="IPR046903">
    <property type="entry name" value="Mab-21-like_nuc_Trfase"/>
</dbReference>
<reference evidence="3" key="1">
    <citation type="submission" date="2022-11" db="EMBL/GenBank/DDBJ databases">
        <title>Centuries of genome instability and evolution in soft-shell clam transmissible cancer (bioRxiv).</title>
        <authorList>
            <person name="Hart S.F.M."/>
            <person name="Yonemitsu M.A."/>
            <person name="Giersch R.M."/>
            <person name="Beal B.F."/>
            <person name="Arriagada G."/>
            <person name="Davis B.W."/>
            <person name="Ostrander E.A."/>
            <person name="Goff S.P."/>
            <person name="Metzger M.J."/>
        </authorList>
    </citation>
    <scope>NUCLEOTIDE SEQUENCE</scope>
    <source>
        <strain evidence="3">MELC-2E11</strain>
        <tissue evidence="3">Siphon/mantle</tissue>
    </source>
</reference>